<organism evidence="1 2">
    <name type="scientific">Actinoallomurus iriomotensis</name>
    <dbReference type="NCBI Taxonomy" id="478107"/>
    <lineage>
        <taxon>Bacteria</taxon>
        <taxon>Bacillati</taxon>
        <taxon>Actinomycetota</taxon>
        <taxon>Actinomycetes</taxon>
        <taxon>Streptosporangiales</taxon>
        <taxon>Thermomonosporaceae</taxon>
        <taxon>Actinoallomurus</taxon>
    </lineage>
</organism>
<name>A0A9W6VWF0_9ACTN</name>
<evidence type="ECO:0000313" key="2">
    <source>
        <dbReference type="Proteomes" id="UP001165074"/>
    </source>
</evidence>
<accession>A0A9W6VWF0</accession>
<dbReference type="AlphaFoldDB" id="A0A9W6VWF0"/>
<comment type="caution">
    <text evidence="1">The sequence shown here is derived from an EMBL/GenBank/DDBJ whole genome shotgun (WGS) entry which is preliminary data.</text>
</comment>
<dbReference type="EMBL" id="BSTK01000009">
    <property type="protein sequence ID" value="GLY87728.1"/>
    <property type="molecule type" value="Genomic_DNA"/>
</dbReference>
<evidence type="ECO:0000313" key="1">
    <source>
        <dbReference type="EMBL" id="GLY87728.1"/>
    </source>
</evidence>
<keyword evidence="2" id="KW-1185">Reference proteome</keyword>
<protein>
    <submittedName>
        <fullName evidence="1">Uncharacterized protein</fullName>
    </submittedName>
</protein>
<reference evidence="1" key="1">
    <citation type="submission" date="2023-03" db="EMBL/GenBank/DDBJ databases">
        <title>Actinoallomurus iriomotensis NBRC 103684.</title>
        <authorList>
            <person name="Ichikawa N."/>
            <person name="Sato H."/>
            <person name="Tonouchi N."/>
        </authorList>
    </citation>
    <scope>NUCLEOTIDE SEQUENCE</scope>
    <source>
        <strain evidence="1">NBRC 103684</strain>
    </source>
</reference>
<proteinExistence type="predicted"/>
<gene>
    <name evidence="1" type="ORF">Airi02_056570</name>
</gene>
<sequence>MSTTWAGMLPDEADVRRVVSSALAAAGKKAKSAQAAASTTTIRRMDRLPGGAHVVRFDTYPHARNSFYVGLLAHAVFYLTESPDSFNAMIRASGIPGVVPDDALAIARAYLETTRPMRRFGRILSDAADVRWAPVRTDEERRRLDAAVEAVSSVVAPPAVDIHDRGFAITAYVLYDATIERRVLLVGHDGHVDEISRSAVASGLPVPMSR</sequence>
<dbReference type="Proteomes" id="UP001165074">
    <property type="component" value="Unassembled WGS sequence"/>
</dbReference>
<dbReference type="RefSeq" id="WP_285577017.1">
    <property type="nucleotide sequence ID" value="NZ_BSTK01000009.1"/>
</dbReference>